<feature type="compositionally biased region" description="Gly residues" evidence="1">
    <location>
        <begin position="104"/>
        <end position="113"/>
    </location>
</feature>
<feature type="compositionally biased region" description="Basic residues" evidence="1">
    <location>
        <begin position="91"/>
        <end position="100"/>
    </location>
</feature>
<evidence type="ECO:0000256" key="1">
    <source>
        <dbReference type="SAM" id="MobiDB-lite"/>
    </source>
</evidence>
<feature type="compositionally biased region" description="Low complexity" evidence="1">
    <location>
        <begin position="80"/>
        <end position="90"/>
    </location>
</feature>
<protein>
    <submittedName>
        <fullName evidence="2">Uncharacterized protein</fullName>
    </submittedName>
</protein>
<feature type="region of interest" description="Disordered" evidence="1">
    <location>
        <begin position="60"/>
        <end position="206"/>
    </location>
</feature>
<sequence>MSQEGGRSAWLKHVMSVKRAHPSWSLGDAMKAAKKTYKKKGGAVPEMAAVAGALGLPAMGGRRRRSRKVGGADGPPMPNVSAALGLPPAGGRRRRSRKAKVGGTAYGFTGGPYTGSELSDGHGAFPKMPDATYQGPSTLKGGRRRRGGAFAPATGGNPAQLPGAQSADAPATAVSPAGALPSAGSSPAPFSKGGRRRYTKKGRGYY</sequence>
<dbReference type="EMBL" id="MN739078">
    <property type="protein sequence ID" value="QHS87077.1"/>
    <property type="molecule type" value="Genomic_DNA"/>
</dbReference>
<feature type="compositionally biased region" description="Basic residues" evidence="1">
    <location>
        <begin position="193"/>
        <end position="206"/>
    </location>
</feature>
<name>A0A6C0B4D3_9ZZZZ</name>
<proteinExistence type="predicted"/>
<reference evidence="2" key="1">
    <citation type="journal article" date="2020" name="Nature">
        <title>Giant virus diversity and host interactions through global metagenomics.</title>
        <authorList>
            <person name="Schulz F."/>
            <person name="Roux S."/>
            <person name="Paez-Espino D."/>
            <person name="Jungbluth S."/>
            <person name="Walsh D.A."/>
            <person name="Denef V.J."/>
            <person name="McMahon K.D."/>
            <person name="Konstantinidis K.T."/>
            <person name="Eloe-Fadrosh E.A."/>
            <person name="Kyrpides N.C."/>
            <person name="Woyke T."/>
        </authorList>
    </citation>
    <scope>NUCLEOTIDE SEQUENCE</scope>
    <source>
        <strain evidence="2">GVMAG-M-3300009684-20</strain>
    </source>
</reference>
<evidence type="ECO:0000313" key="2">
    <source>
        <dbReference type="EMBL" id="QHS87077.1"/>
    </source>
</evidence>
<feature type="compositionally biased region" description="Low complexity" evidence="1">
    <location>
        <begin position="175"/>
        <end position="192"/>
    </location>
</feature>
<dbReference type="AlphaFoldDB" id="A0A6C0B4D3"/>
<organism evidence="2">
    <name type="scientific">viral metagenome</name>
    <dbReference type="NCBI Taxonomy" id="1070528"/>
    <lineage>
        <taxon>unclassified sequences</taxon>
        <taxon>metagenomes</taxon>
        <taxon>organismal metagenomes</taxon>
    </lineage>
</organism>
<accession>A0A6C0B4D3</accession>